<dbReference type="Proteomes" id="UP001239213">
    <property type="component" value="Unassembled WGS sequence"/>
</dbReference>
<evidence type="ECO:0000256" key="2">
    <source>
        <dbReference type="ARBA" id="ARBA00022692"/>
    </source>
</evidence>
<evidence type="ECO:0000256" key="6">
    <source>
        <dbReference type="SAM" id="MobiDB-lite"/>
    </source>
</evidence>
<evidence type="ECO:0000259" key="8">
    <source>
        <dbReference type="Pfam" id="PF20684"/>
    </source>
</evidence>
<feature type="transmembrane region" description="Helical" evidence="7">
    <location>
        <begin position="38"/>
        <end position="58"/>
    </location>
</feature>
<dbReference type="InterPro" id="IPR049326">
    <property type="entry name" value="Rhodopsin_dom_fungi"/>
</dbReference>
<feature type="transmembrane region" description="Helical" evidence="7">
    <location>
        <begin position="151"/>
        <end position="175"/>
    </location>
</feature>
<feature type="transmembrane region" description="Helical" evidence="7">
    <location>
        <begin position="120"/>
        <end position="139"/>
    </location>
</feature>
<gene>
    <name evidence="9" type="ORF">CCUS01_06526</name>
</gene>
<dbReference type="InterPro" id="IPR052337">
    <property type="entry name" value="SAT4-like"/>
</dbReference>
<reference evidence="9" key="1">
    <citation type="submission" date="2016-11" db="EMBL/GenBank/DDBJ databases">
        <title>The genome sequence of Colletotrichum cuscutae.</title>
        <authorList>
            <person name="Baroncelli R."/>
        </authorList>
    </citation>
    <scope>NUCLEOTIDE SEQUENCE</scope>
    <source>
        <strain evidence="9">IMI 304802</strain>
    </source>
</reference>
<evidence type="ECO:0000313" key="9">
    <source>
        <dbReference type="EMBL" id="KAK1470142.1"/>
    </source>
</evidence>
<feature type="region of interest" description="Disordered" evidence="6">
    <location>
        <begin position="235"/>
        <end position="257"/>
    </location>
</feature>
<sequence>MLLWILELLNVVSTCLLKISVGYFLLRVALNRPHIWIIRALMVGTVVFGTTYFFMVAFQCRPVPTYWEDRPRTPEKCWPSRVIYIMTIAATVINTSADFVFGALPWFIVRSMNIPVGTKIVVVCILGLAAVAFYIPTLLDGEDFLYGTSNFAIWSTVEPGIGIVAASIATLRPLYQMMLAKMGRPSVYRQQRDRLKRQHPRRNETSRVVRQAHNLDPEDGLADSDITSPHGILEVNPPSHHVSKQTESTVKTSSSGIGSPRLRISLFDVDVPTSRLRLSDDLRRTMDRPSEEWLSRVKD</sequence>
<keyword evidence="4 7" id="KW-0472">Membrane</keyword>
<evidence type="ECO:0000256" key="3">
    <source>
        <dbReference type="ARBA" id="ARBA00022989"/>
    </source>
</evidence>
<evidence type="ECO:0000256" key="7">
    <source>
        <dbReference type="SAM" id="Phobius"/>
    </source>
</evidence>
<feature type="compositionally biased region" description="Polar residues" evidence="6">
    <location>
        <begin position="245"/>
        <end position="257"/>
    </location>
</feature>
<dbReference type="AlphaFoldDB" id="A0AAI9V618"/>
<comment type="similarity">
    <text evidence="5">Belongs to the SAT4 family.</text>
</comment>
<dbReference type="PANTHER" id="PTHR33048">
    <property type="entry name" value="PTH11-LIKE INTEGRAL MEMBRANE PROTEIN (AFU_ORTHOLOGUE AFUA_5G11245)"/>
    <property type="match status" value="1"/>
</dbReference>
<keyword evidence="2 7" id="KW-0812">Transmembrane</keyword>
<comment type="subcellular location">
    <subcellularLocation>
        <location evidence="1">Membrane</location>
        <topology evidence="1">Multi-pass membrane protein</topology>
    </subcellularLocation>
</comment>
<evidence type="ECO:0000256" key="1">
    <source>
        <dbReference type="ARBA" id="ARBA00004141"/>
    </source>
</evidence>
<organism evidence="9 10">
    <name type="scientific">Colletotrichum cuscutae</name>
    <dbReference type="NCBI Taxonomy" id="1209917"/>
    <lineage>
        <taxon>Eukaryota</taxon>
        <taxon>Fungi</taxon>
        <taxon>Dikarya</taxon>
        <taxon>Ascomycota</taxon>
        <taxon>Pezizomycotina</taxon>
        <taxon>Sordariomycetes</taxon>
        <taxon>Hypocreomycetidae</taxon>
        <taxon>Glomerellales</taxon>
        <taxon>Glomerellaceae</taxon>
        <taxon>Colletotrichum</taxon>
        <taxon>Colletotrichum acutatum species complex</taxon>
    </lineage>
</organism>
<protein>
    <recommendedName>
        <fullName evidence="8">Rhodopsin domain-containing protein</fullName>
    </recommendedName>
</protein>
<evidence type="ECO:0000256" key="4">
    <source>
        <dbReference type="ARBA" id="ARBA00023136"/>
    </source>
</evidence>
<feature type="domain" description="Rhodopsin" evidence="8">
    <location>
        <begin position="3"/>
        <end position="176"/>
    </location>
</feature>
<feature type="transmembrane region" description="Helical" evidence="7">
    <location>
        <begin position="82"/>
        <end position="108"/>
    </location>
</feature>
<evidence type="ECO:0000313" key="10">
    <source>
        <dbReference type="Proteomes" id="UP001239213"/>
    </source>
</evidence>
<comment type="caution">
    <text evidence="9">The sequence shown here is derived from an EMBL/GenBank/DDBJ whole genome shotgun (WGS) entry which is preliminary data.</text>
</comment>
<dbReference type="PANTHER" id="PTHR33048:SF96">
    <property type="entry name" value="INTEGRAL MEMBRANE PROTEIN"/>
    <property type="match status" value="1"/>
</dbReference>
<keyword evidence="3 7" id="KW-1133">Transmembrane helix</keyword>
<feature type="transmembrane region" description="Helical" evidence="7">
    <location>
        <begin position="6"/>
        <end position="26"/>
    </location>
</feature>
<dbReference type="EMBL" id="MPDP01000246">
    <property type="protein sequence ID" value="KAK1470142.1"/>
    <property type="molecule type" value="Genomic_DNA"/>
</dbReference>
<dbReference type="GO" id="GO:0016020">
    <property type="term" value="C:membrane"/>
    <property type="evidence" value="ECO:0007669"/>
    <property type="project" value="UniProtKB-SubCell"/>
</dbReference>
<keyword evidence="10" id="KW-1185">Reference proteome</keyword>
<proteinExistence type="inferred from homology"/>
<accession>A0AAI9V618</accession>
<name>A0AAI9V618_9PEZI</name>
<dbReference type="Pfam" id="PF20684">
    <property type="entry name" value="Fung_rhodopsin"/>
    <property type="match status" value="1"/>
</dbReference>
<evidence type="ECO:0000256" key="5">
    <source>
        <dbReference type="ARBA" id="ARBA00038359"/>
    </source>
</evidence>